<dbReference type="AlphaFoldDB" id="A0A939GAF3"/>
<keyword evidence="2" id="KW-1185">Reference proteome</keyword>
<reference evidence="1 2" key="1">
    <citation type="submission" date="2021-03" db="EMBL/GenBank/DDBJ databases">
        <title>Fibrella sp. HMF5036 genome sequencing and assembly.</title>
        <authorList>
            <person name="Kang H."/>
            <person name="Kim H."/>
            <person name="Bae S."/>
            <person name="Joh K."/>
        </authorList>
    </citation>
    <scope>NUCLEOTIDE SEQUENCE [LARGE SCALE GENOMIC DNA]</scope>
    <source>
        <strain evidence="1 2">HMF5036</strain>
    </source>
</reference>
<sequence length="100" mass="11744">MILYNITMSIEPAIEREFLRWMKDEHMPAVMATGLPIQKNVLKLLTEVDNGGITYTFQYWFRAMEDFVTYQSLHQAALQQDVADRYTGKYVSFRTLLEEA</sequence>
<dbReference type="Pfam" id="PF14114">
    <property type="entry name" value="DUF4286"/>
    <property type="match status" value="1"/>
</dbReference>
<organism evidence="1 2">
    <name type="scientific">Fibrella aquatilis</name>
    <dbReference type="NCBI Taxonomy" id="2817059"/>
    <lineage>
        <taxon>Bacteria</taxon>
        <taxon>Pseudomonadati</taxon>
        <taxon>Bacteroidota</taxon>
        <taxon>Cytophagia</taxon>
        <taxon>Cytophagales</taxon>
        <taxon>Spirosomataceae</taxon>
        <taxon>Fibrella</taxon>
    </lineage>
</organism>
<name>A0A939GAF3_9BACT</name>
<dbReference type="InterPro" id="IPR025563">
    <property type="entry name" value="DUF4286"/>
</dbReference>
<evidence type="ECO:0000313" key="2">
    <source>
        <dbReference type="Proteomes" id="UP000664795"/>
    </source>
</evidence>
<comment type="caution">
    <text evidence="1">The sequence shown here is derived from an EMBL/GenBank/DDBJ whole genome shotgun (WGS) entry which is preliminary data.</text>
</comment>
<proteinExistence type="predicted"/>
<dbReference type="Proteomes" id="UP000664795">
    <property type="component" value="Unassembled WGS sequence"/>
</dbReference>
<dbReference type="EMBL" id="JAFMYU010000016">
    <property type="protein sequence ID" value="MBO0933032.1"/>
    <property type="molecule type" value="Genomic_DNA"/>
</dbReference>
<evidence type="ECO:0000313" key="1">
    <source>
        <dbReference type="EMBL" id="MBO0933032.1"/>
    </source>
</evidence>
<protein>
    <submittedName>
        <fullName evidence="1">DUF4286 family protein</fullName>
    </submittedName>
</protein>
<dbReference type="RefSeq" id="WP_207336998.1">
    <property type="nucleotide sequence ID" value="NZ_JAFMYU010000016.1"/>
</dbReference>
<accession>A0A939GAF3</accession>
<gene>
    <name evidence="1" type="ORF">J2I48_18630</name>
</gene>